<dbReference type="InParanoid" id="C7ZLW2"/>
<dbReference type="Proteomes" id="UP000005206">
    <property type="component" value="Chromosome 3"/>
</dbReference>
<dbReference type="KEGG" id="nhe:NECHADRAFT_67887"/>
<sequence length="116" mass="13060">MTDQNRVWLNEKPHSVEGHVNTATLLFQGNIVWGPRGCHDNTVDIQTALRQADARFELRLERKPHSVEGHTRTINIRARGRMLLENHSCHDNMQSMADIINGIWIASPPTGAAADE</sequence>
<dbReference type="OMA" id="CHDNTVA"/>
<dbReference type="AlphaFoldDB" id="C7ZLW2"/>
<evidence type="ECO:0000313" key="2">
    <source>
        <dbReference type="Proteomes" id="UP000005206"/>
    </source>
</evidence>
<keyword evidence="2" id="KW-1185">Reference proteome</keyword>
<protein>
    <submittedName>
        <fullName evidence="1">Uncharacterized protein</fullName>
    </submittedName>
</protein>
<accession>C7ZLW2</accession>
<dbReference type="EMBL" id="GG698948">
    <property type="protein sequence ID" value="EEU34943.1"/>
    <property type="molecule type" value="Genomic_DNA"/>
</dbReference>
<proteinExistence type="predicted"/>
<reference evidence="1 2" key="1">
    <citation type="journal article" date="2009" name="PLoS Genet.">
        <title>The genome of Nectria haematococca: contribution of supernumerary chromosomes to gene expansion.</title>
        <authorList>
            <person name="Coleman J.J."/>
            <person name="Rounsley S.D."/>
            <person name="Rodriguez-Carres M."/>
            <person name="Kuo A."/>
            <person name="Wasmann C.C."/>
            <person name="Grimwood J."/>
            <person name="Schmutz J."/>
            <person name="Taga M."/>
            <person name="White G.J."/>
            <person name="Zhou S."/>
            <person name="Schwartz D.C."/>
            <person name="Freitag M."/>
            <person name="Ma L.J."/>
            <person name="Danchin E.G."/>
            <person name="Henrissat B."/>
            <person name="Coutinho P.M."/>
            <person name="Nelson D.R."/>
            <person name="Straney D."/>
            <person name="Napoli C.A."/>
            <person name="Barker B.M."/>
            <person name="Gribskov M."/>
            <person name="Rep M."/>
            <person name="Kroken S."/>
            <person name="Molnar I."/>
            <person name="Rensing C."/>
            <person name="Kennell J.C."/>
            <person name="Zamora J."/>
            <person name="Farman M.L."/>
            <person name="Selker E.U."/>
            <person name="Salamov A."/>
            <person name="Shapiro H."/>
            <person name="Pangilinan J."/>
            <person name="Lindquist E."/>
            <person name="Lamers C."/>
            <person name="Grigoriev I.V."/>
            <person name="Geiser D.M."/>
            <person name="Covert S.F."/>
            <person name="Temporini E."/>
            <person name="Vanetten H.D."/>
        </authorList>
    </citation>
    <scope>NUCLEOTIDE SEQUENCE [LARGE SCALE GENOMIC DNA]</scope>
    <source>
        <strain evidence="2">ATCC MYA-4622 / CBS 123669 / FGSC 9596 / NRRL 45880 / 77-13-4</strain>
    </source>
</reference>
<dbReference type="RefSeq" id="XP_003040656.1">
    <property type="nucleotide sequence ID" value="XM_003040610.1"/>
</dbReference>
<name>C7ZLW2_FUSV7</name>
<evidence type="ECO:0000313" key="1">
    <source>
        <dbReference type="EMBL" id="EEU34943.1"/>
    </source>
</evidence>
<gene>
    <name evidence="1" type="ORF">NECHADRAFT_67887</name>
</gene>
<dbReference type="HOGENOM" id="CLU_144298_0_0_1"/>
<organism evidence="1 2">
    <name type="scientific">Fusarium vanettenii (strain ATCC MYA-4622 / CBS 123669 / FGSC 9596 / NRRL 45880 / 77-13-4)</name>
    <name type="common">Fusarium solani subsp. pisi</name>
    <dbReference type="NCBI Taxonomy" id="660122"/>
    <lineage>
        <taxon>Eukaryota</taxon>
        <taxon>Fungi</taxon>
        <taxon>Dikarya</taxon>
        <taxon>Ascomycota</taxon>
        <taxon>Pezizomycotina</taxon>
        <taxon>Sordariomycetes</taxon>
        <taxon>Hypocreomycetidae</taxon>
        <taxon>Hypocreales</taxon>
        <taxon>Nectriaceae</taxon>
        <taxon>Fusarium</taxon>
        <taxon>Fusarium solani species complex</taxon>
        <taxon>Fusarium vanettenii</taxon>
    </lineage>
</organism>
<dbReference type="OrthoDB" id="4524829at2759"/>
<dbReference type="eggNOG" id="ENOG502RMNS">
    <property type="taxonomic scope" value="Eukaryota"/>
</dbReference>
<dbReference type="GeneID" id="9679110"/>
<dbReference type="VEuPathDB" id="FungiDB:NECHADRAFT_67887"/>